<dbReference type="RefSeq" id="WP_303541447.1">
    <property type="nucleotide sequence ID" value="NZ_JAUOTP010000003.1"/>
</dbReference>
<name>A0ABT8Y7P9_9SPHN</name>
<evidence type="ECO:0000313" key="1">
    <source>
        <dbReference type="EMBL" id="MDO6414352.1"/>
    </source>
</evidence>
<dbReference type="Proteomes" id="UP001169764">
    <property type="component" value="Unassembled WGS sequence"/>
</dbReference>
<gene>
    <name evidence="1" type="ORF">Q4F19_08165</name>
</gene>
<sequence length="160" mass="18157">MDKVKSFRPAAMRDGRGSKAISWRFSISVDPFCEGSRKHSTLVYWQLDRSVERRGVFKVEAFSGLSPLRDKSRSARSPAERFFMGAHCPRLYRGWAFLTADWLFPGALTPELAEAFSCATTTWPTWCTQPMPVLLRPRDLLIWLDGSTEEVLTLVKPADA</sequence>
<protein>
    <recommendedName>
        <fullName evidence="3">SOS response associated peptidase (SRAP)</fullName>
    </recommendedName>
</protein>
<proteinExistence type="predicted"/>
<organism evidence="1 2">
    <name type="scientific">Sphingomonas natans</name>
    <dbReference type="NCBI Taxonomy" id="3063330"/>
    <lineage>
        <taxon>Bacteria</taxon>
        <taxon>Pseudomonadati</taxon>
        <taxon>Pseudomonadota</taxon>
        <taxon>Alphaproteobacteria</taxon>
        <taxon>Sphingomonadales</taxon>
        <taxon>Sphingomonadaceae</taxon>
        <taxon>Sphingomonas</taxon>
    </lineage>
</organism>
<dbReference type="EMBL" id="JAUOTP010000003">
    <property type="protein sequence ID" value="MDO6414352.1"/>
    <property type="molecule type" value="Genomic_DNA"/>
</dbReference>
<reference evidence="1" key="1">
    <citation type="submission" date="2023-07" db="EMBL/GenBank/DDBJ databases">
        <authorList>
            <person name="Kim M."/>
        </authorList>
    </citation>
    <scope>NUCLEOTIDE SEQUENCE</scope>
    <source>
        <strain evidence="1">BIUV-7</strain>
    </source>
</reference>
<evidence type="ECO:0008006" key="3">
    <source>
        <dbReference type="Google" id="ProtNLM"/>
    </source>
</evidence>
<comment type="caution">
    <text evidence="1">The sequence shown here is derived from an EMBL/GenBank/DDBJ whole genome shotgun (WGS) entry which is preliminary data.</text>
</comment>
<evidence type="ECO:0000313" key="2">
    <source>
        <dbReference type="Proteomes" id="UP001169764"/>
    </source>
</evidence>
<keyword evidence="2" id="KW-1185">Reference proteome</keyword>
<accession>A0ABT8Y7P9</accession>